<evidence type="ECO:0000313" key="17">
    <source>
        <dbReference type="EMBL" id="KAK4639177.1"/>
    </source>
</evidence>
<evidence type="ECO:0000259" key="16">
    <source>
        <dbReference type="SMART" id="SM01011"/>
    </source>
</evidence>
<dbReference type="SUPFAM" id="SSF53092">
    <property type="entry name" value="Creatinase/prolidase N-terminal domain"/>
    <property type="match status" value="1"/>
</dbReference>
<dbReference type="PANTHER" id="PTHR43226:SF3">
    <property type="entry name" value="XAA-PRO AMINOPEPTIDASE AN0832-RELATED"/>
    <property type="match status" value="1"/>
</dbReference>
<evidence type="ECO:0000256" key="14">
    <source>
        <dbReference type="RuleBase" id="RU000590"/>
    </source>
</evidence>
<dbReference type="InterPro" id="IPR036005">
    <property type="entry name" value="Creatinase/aminopeptidase-like"/>
</dbReference>
<dbReference type="CDD" id="cd01087">
    <property type="entry name" value="Prolidase"/>
    <property type="match status" value="1"/>
</dbReference>
<feature type="region of interest" description="Disordered" evidence="15">
    <location>
        <begin position="24"/>
        <end position="53"/>
    </location>
</feature>
<dbReference type="GeneID" id="87901629"/>
<dbReference type="EMBL" id="JAFFGZ010000009">
    <property type="protein sequence ID" value="KAK4639177.1"/>
    <property type="molecule type" value="Genomic_DNA"/>
</dbReference>
<keyword evidence="8 14" id="KW-0479">Metal-binding</keyword>
<dbReference type="Pfam" id="PF00557">
    <property type="entry name" value="Peptidase_M24"/>
    <property type="match status" value="2"/>
</dbReference>
<keyword evidence="10" id="KW-0482">Metalloprotease</keyword>
<dbReference type="InterPro" id="IPR007865">
    <property type="entry name" value="Aminopep_P_N"/>
</dbReference>
<evidence type="ECO:0000256" key="10">
    <source>
        <dbReference type="ARBA" id="ARBA00023049"/>
    </source>
</evidence>
<comment type="caution">
    <text evidence="17">The sequence shown here is derived from an EMBL/GenBank/DDBJ whole genome shotgun (WGS) entry which is preliminary data.</text>
</comment>
<evidence type="ECO:0000256" key="13">
    <source>
        <dbReference type="ARBA" id="ARBA00032413"/>
    </source>
</evidence>
<evidence type="ECO:0000256" key="1">
    <source>
        <dbReference type="ARBA" id="ARBA00001424"/>
    </source>
</evidence>
<evidence type="ECO:0000256" key="15">
    <source>
        <dbReference type="SAM" id="MobiDB-lite"/>
    </source>
</evidence>
<evidence type="ECO:0000256" key="6">
    <source>
        <dbReference type="ARBA" id="ARBA00022438"/>
    </source>
</evidence>
<comment type="cofactor">
    <cofactor evidence="2">
        <name>Mn(2+)</name>
        <dbReference type="ChEBI" id="CHEBI:29035"/>
    </cofactor>
</comment>
<evidence type="ECO:0000256" key="11">
    <source>
        <dbReference type="ARBA" id="ARBA00023211"/>
    </source>
</evidence>
<feature type="compositionally biased region" description="Polar residues" evidence="15">
    <location>
        <begin position="41"/>
        <end position="53"/>
    </location>
</feature>
<evidence type="ECO:0000256" key="4">
    <source>
        <dbReference type="ARBA" id="ARBA00008766"/>
    </source>
</evidence>
<proteinExistence type="inferred from homology"/>
<feature type="domain" description="Aminopeptidase P N-terminal" evidence="16">
    <location>
        <begin position="70"/>
        <end position="203"/>
    </location>
</feature>
<reference evidence="17 18" key="1">
    <citation type="journal article" date="2023" name="bioRxiv">
        <title>High-quality genome assemblies of four members of thePodospora anserinaspecies complex.</title>
        <authorList>
            <person name="Ament-Velasquez S.L."/>
            <person name="Vogan A.A."/>
            <person name="Wallerman O."/>
            <person name="Hartmann F."/>
            <person name="Gautier V."/>
            <person name="Silar P."/>
            <person name="Giraud T."/>
            <person name="Johannesson H."/>
        </authorList>
    </citation>
    <scope>NUCLEOTIDE SEQUENCE [LARGE SCALE GENOMIC DNA]</scope>
    <source>
        <strain evidence="17 18">CBS 112042</strain>
    </source>
</reference>
<dbReference type="Gene3D" id="3.40.350.10">
    <property type="entry name" value="Creatinase/prolidase N-terminal domain"/>
    <property type="match status" value="1"/>
</dbReference>
<name>A0ABR0F857_9PEZI</name>
<keyword evidence="18" id="KW-1185">Reference proteome</keyword>
<dbReference type="SUPFAM" id="SSF55920">
    <property type="entry name" value="Creatinase/aminopeptidase"/>
    <property type="match status" value="1"/>
</dbReference>
<comment type="function">
    <text evidence="3">Catalyzes the removal of a penultimate prolyl residue from the N-termini of peptides.</text>
</comment>
<dbReference type="InterPro" id="IPR001131">
    <property type="entry name" value="Peptidase_M24B_aminopep-P_CS"/>
</dbReference>
<keyword evidence="11" id="KW-0464">Manganese</keyword>
<feature type="compositionally biased region" description="Low complexity" evidence="15">
    <location>
        <begin position="30"/>
        <end position="40"/>
    </location>
</feature>
<dbReference type="PANTHER" id="PTHR43226">
    <property type="entry name" value="XAA-PRO AMINOPEPTIDASE 3"/>
    <property type="match status" value="1"/>
</dbReference>
<sequence length="573" mass="63155">MEVDHDLVMVDEFDALAIEVKLPKAHKKNSSSGSSSPTSPATRGNNKRSASWTDYGTPPNAAWLHEKIKFPAKTHVTKVASKLPPTANGIIYLPGAEDKYYEDSDQGPAFRQRRHFYYLTGANFPGCAVTYDLHKDHLILWIPYTDPRTILWYGRTPTLEEVRASTDVDEVRYVAGVNRYICASLTPGASIYVLHPDQAPQLESPKGVVQIDTHSLRPAIENARVVKTDYEIAQIRRANAVSSAAHRAALSRLSRLGNERELEAIFAGYCIAQGAHTQAYPIIAGAGPAASTLHYDSNNAPLKPHQFVVLDAGCEWNCYASDITRTYPIPGSFSAEANAIYNAVLRMQRECVEKIKPGVVYSSLHLHACKVAIEELLRLGILHNGTKEEILAKGTIAGFFPHGLGHHVGLEVHDVSGRERLLLDSKGSLGLAGGVKSARCRLSPSKRELVLPETLAVMFRDEMKEGGGGDGQGKGVVQMQKAKRSAGGGRQRLEEGMVVTVEPGIYFCKEYLRAYFLDVPYHAHFINKKALEQYWDLGGVRIEDDILVTKTGYENLTDVPREIEEVLKVMNPS</sequence>
<keyword evidence="6" id="KW-0031">Aminopeptidase</keyword>
<dbReference type="InterPro" id="IPR000994">
    <property type="entry name" value="Pept_M24"/>
</dbReference>
<gene>
    <name evidence="17" type="ORF">QC761_705850</name>
</gene>
<comment type="similarity">
    <text evidence="4 14">Belongs to the peptidase M24B family.</text>
</comment>
<comment type="catalytic activity">
    <reaction evidence="1">
        <text>Release of any N-terminal amino acid, including proline, that is linked to proline, even from a dipeptide or tripeptide.</text>
        <dbReference type="EC" id="3.4.11.9"/>
    </reaction>
</comment>
<evidence type="ECO:0000256" key="12">
    <source>
        <dbReference type="ARBA" id="ARBA00030849"/>
    </source>
</evidence>
<keyword evidence="9" id="KW-0378">Hydrolase</keyword>
<protein>
    <recommendedName>
        <fullName evidence="5">Xaa-Pro aminopeptidase</fullName>
        <ecNumber evidence="5">3.4.11.9</ecNumber>
    </recommendedName>
    <alternativeName>
        <fullName evidence="12">Aminoacylproline aminopeptidase</fullName>
    </alternativeName>
    <alternativeName>
        <fullName evidence="13">Prolidase</fullName>
    </alternativeName>
</protein>
<evidence type="ECO:0000256" key="7">
    <source>
        <dbReference type="ARBA" id="ARBA00022670"/>
    </source>
</evidence>
<evidence type="ECO:0000256" key="9">
    <source>
        <dbReference type="ARBA" id="ARBA00022801"/>
    </source>
</evidence>
<organism evidence="17 18">
    <name type="scientific">Podospora bellae-mahoneyi</name>
    <dbReference type="NCBI Taxonomy" id="2093777"/>
    <lineage>
        <taxon>Eukaryota</taxon>
        <taxon>Fungi</taxon>
        <taxon>Dikarya</taxon>
        <taxon>Ascomycota</taxon>
        <taxon>Pezizomycotina</taxon>
        <taxon>Sordariomycetes</taxon>
        <taxon>Sordariomycetidae</taxon>
        <taxon>Sordariales</taxon>
        <taxon>Podosporaceae</taxon>
        <taxon>Podospora</taxon>
    </lineage>
</organism>
<dbReference type="Gene3D" id="3.90.230.10">
    <property type="entry name" value="Creatinase/methionine aminopeptidase superfamily"/>
    <property type="match status" value="1"/>
</dbReference>
<evidence type="ECO:0000313" key="18">
    <source>
        <dbReference type="Proteomes" id="UP001322138"/>
    </source>
</evidence>
<evidence type="ECO:0000256" key="2">
    <source>
        <dbReference type="ARBA" id="ARBA00001936"/>
    </source>
</evidence>
<dbReference type="PROSITE" id="PS00491">
    <property type="entry name" value="PROLINE_PEPTIDASE"/>
    <property type="match status" value="1"/>
</dbReference>
<keyword evidence="7" id="KW-0645">Protease</keyword>
<dbReference type="Proteomes" id="UP001322138">
    <property type="component" value="Unassembled WGS sequence"/>
</dbReference>
<accession>A0ABR0F857</accession>
<evidence type="ECO:0000256" key="8">
    <source>
        <dbReference type="ARBA" id="ARBA00022723"/>
    </source>
</evidence>
<dbReference type="InterPro" id="IPR029149">
    <property type="entry name" value="Creatin/AminoP/Spt16_N"/>
</dbReference>
<evidence type="ECO:0000256" key="3">
    <source>
        <dbReference type="ARBA" id="ARBA00002443"/>
    </source>
</evidence>
<dbReference type="InterPro" id="IPR052433">
    <property type="entry name" value="X-Pro_dipept-like"/>
</dbReference>
<evidence type="ECO:0000256" key="5">
    <source>
        <dbReference type="ARBA" id="ARBA00012574"/>
    </source>
</evidence>
<dbReference type="RefSeq" id="XP_062728153.1">
    <property type="nucleotide sequence ID" value="XM_062882147.1"/>
</dbReference>
<dbReference type="SMART" id="SM01011">
    <property type="entry name" value="AMP_N"/>
    <property type="match status" value="1"/>
</dbReference>
<dbReference type="EC" id="3.4.11.9" evidence="5"/>
<dbReference type="Pfam" id="PF05195">
    <property type="entry name" value="AMP_N"/>
    <property type="match status" value="1"/>
</dbReference>